<evidence type="ECO:0000256" key="3">
    <source>
        <dbReference type="ARBA" id="ARBA00023159"/>
    </source>
</evidence>
<keyword evidence="4" id="KW-0804">Transcription</keyword>
<dbReference type="EMBL" id="CP033893">
    <property type="protein sequence ID" value="QDL30433.1"/>
    <property type="molecule type" value="Genomic_DNA"/>
</dbReference>
<organism evidence="5 6">
    <name type="scientific">Serratia liquefaciens</name>
    <dbReference type="NCBI Taxonomy" id="614"/>
    <lineage>
        <taxon>Bacteria</taxon>
        <taxon>Pseudomonadati</taxon>
        <taxon>Pseudomonadota</taxon>
        <taxon>Gammaproteobacteria</taxon>
        <taxon>Enterobacterales</taxon>
        <taxon>Yersiniaceae</taxon>
        <taxon>Serratia</taxon>
    </lineage>
</organism>
<sequence>MLKESITVLLSDKNRFFIDGLQQALEIYFHSKNVNVRFTENTFEYRTADIIFLAANPSESTLPHYLYSQAKACCPLVFLIEEERGSTPVANSASRMKFTYISRNKSVEALFEAIERVIFSKIIQNKRNRCSFNNASRLAKFSTREYEVIHYLSLGLPNISISRKLNLSEKTISQHKRNAMRKLNFKRNAELHFWLLCGGLKDVGKHILM</sequence>
<reference evidence="5 6" key="1">
    <citation type="submission" date="2018-11" db="EMBL/GenBank/DDBJ databases">
        <title>The first complete genome of Serratia liquefaciens isolated from metalophyte plant revel distinctness adaptive mechanisms in an extreme habitat.</title>
        <authorList>
            <person name="Caneschi W.L."/>
            <person name="Sanchez A.B."/>
            <person name="Felestrino E.B."/>
            <person name="Assis R.A.B."/>
            <person name="Lemes C.G.C."/>
            <person name="Cordeiro I.F."/>
            <person name="Fonseca N.P."/>
            <person name="Villa M."/>
            <person name="Vieira I.T."/>
            <person name="Moraes L.A."/>
            <person name="Kamino L.H.Y."/>
            <person name="do Carmo F."/>
            <person name="Garcia C.M."/>
            <person name="Almeida N.F."/>
            <person name="Silva R.S."/>
            <person name="Ferro J.A."/>
            <person name="Ferro M.I.T."/>
            <person name="Varani A.M."/>
            <person name="Ferreira R.M."/>
            <person name="dos Santos V.L."/>
            <person name="Silva U.C."/>
            <person name="Setubal J.C."/>
            <person name="Moreira L.M."/>
        </authorList>
    </citation>
    <scope>NUCLEOTIDE SEQUENCE [LARGE SCALE GENOMIC DNA]</scope>
    <source>
        <strain evidence="5 6">FG3</strain>
    </source>
</reference>
<keyword evidence="1" id="KW-0805">Transcription regulation</keyword>
<dbReference type="STRING" id="614.XJ20_03300"/>
<dbReference type="GO" id="GO:0006355">
    <property type="term" value="P:regulation of DNA-templated transcription"/>
    <property type="evidence" value="ECO:0007669"/>
    <property type="project" value="InterPro"/>
</dbReference>
<dbReference type="InterPro" id="IPR016032">
    <property type="entry name" value="Sig_transdc_resp-reg_C-effctor"/>
</dbReference>
<dbReference type="GO" id="GO:0003677">
    <property type="term" value="F:DNA binding"/>
    <property type="evidence" value="ECO:0007669"/>
    <property type="project" value="UniProtKB-KW"/>
</dbReference>
<accession>A0A515CQR7</accession>
<dbReference type="PRINTS" id="PR00038">
    <property type="entry name" value="HTHLUXR"/>
</dbReference>
<dbReference type="RefSeq" id="WP_122080126.1">
    <property type="nucleotide sequence ID" value="NZ_CAMIQY010000007.1"/>
</dbReference>
<dbReference type="PANTHER" id="PTHR44688">
    <property type="entry name" value="DNA-BINDING TRANSCRIPTIONAL ACTIVATOR DEVR_DOSR"/>
    <property type="match status" value="1"/>
</dbReference>
<evidence type="ECO:0000256" key="2">
    <source>
        <dbReference type="ARBA" id="ARBA00023125"/>
    </source>
</evidence>
<dbReference type="SUPFAM" id="SSF46894">
    <property type="entry name" value="C-terminal effector domain of the bipartite response regulators"/>
    <property type="match status" value="1"/>
</dbReference>
<dbReference type="InterPro" id="IPR000792">
    <property type="entry name" value="Tscrpt_reg_LuxR_C"/>
</dbReference>
<evidence type="ECO:0000256" key="4">
    <source>
        <dbReference type="ARBA" id="ARBA00023163"/>
    </source>
</evidence>
<dbReference type="Gene3D" id="1.10.10.10">
    <property type="entry name" value="Winged helix-like DNA-binding domain superfamily/Winged helix DNA-binding domain"/>
    <property type="match status" value="1"/>
</dbReference>
<proteinExistence type="predicted"/>
<dbReference type="CDD" id="cd06170">
    <property type="entry name" value="LuxR_C_like"/>
    <property type="match status" value="1"/>
</dbReference>
<gene>
    <name evidence="5" type="ORF">EGO53_00865</name>
</gene>
<dbReference type="Pfam" id="PF00196">
    <property type="entry name" value="GerE"/>
    <property type="match status" value="1"/>
</dbReference>
<dbReference type="InterPro" id="IPR036388">
    <property type="entry name" value="WH-like_DNA-bd_sf"/>
</dbReference>
<dbReference type="SMART" id="SM00421">
    <property type="entry name" value="HTH_LUXR"/>
    <property type="match status" value="1"/>
</dbReference>
<dbReference type="PROSITE" id="PS00622">
    <property type="entry name" value="HTH_LUXR_1"/>
    <property type="match status" value="1"/>
</dbReference>
<dbReference type="AlphaFoldDB" id="A0A515CQR7"/>
<dbReference type="PANTHER" id="PTHR44688:SF16">
    <property type="entry name" value="DNA-BINDING TRANSCRIPTIONAL ACTIVATOR DEVR_DOSR"/>
    <property type="match status" value="1"/>
</dbReference>
<keyword evidence="2 5" id="KW-0238">DNA-binding</keyword>
<keyword evidence="3" id="KW-0010">Activator</keyword>
<evidence type="ECO:0000256" key="1">
    <source>
        <dbReference type="ARBA" id="ARBA00023015"/>
    </source>
</evidence>
<evidence type="ECO:0000313" key="6">
    <source>
        <dbReference type="Proteomes" id="UP000317572"/>
    </source>
</evidence>
<dbReference type="PROSITE" id="PS50043">
    <property type="entry name" value="HTH_LUXR_2"/>
    <property type="match status" value="1"/>
</dbReference>
<evidence type="ECO:0000313" key="5">
    <source>
        <dbReference type="EMBL" id="QDL30433.1"/>
    </source>
</evidence>
<protein>
    <submittedName>
        <fullName evidence="5">DNA-binding response regulator</fullName>
    </submittedName>
</protein>
<dbReference type="Proteomes" id="UP000317572">
    <property type="component" value="Chromosome"/>
</dbReference>
<name>A0A515CQR7_SERLI</name>